<reference evidence="1 2" key="1">
    <citation type="submission" date="2017-06" db="EMBL/GenBank/DDBJ databases">
        <title>Comparative genomic analysis of Ambrosia Fusariam Clade fungi.</title>
        <authorList>
            <person name="Stajich J.E."/>
            <person name="Carrillo J."/>
            <person name="Kijimoto T."/>
            <person name="Eskalen A."/>
            <person name="O'Donnell K."/>
            <person name="Kasson M."/>
        </authorList>
    </citation>
    <scope>NUCLEOTIDE SEQUENCE [LARGE SCALE GENOMIC DNA]</scope>
    <source>
        <strain evidence="1 2">NRRL62584</strain>
    </source>
</reference>
<comment type="caution">
    <text evidence="1">The sequence shown here is derived from an EMBL/GenBank/DDBJ whole genome shotgun (WGS) entry which is preliminary data.</text>
</comment>
<name>A0A428PR11_9HYPO</name>
<keyword evidence="2" id="KW-1185">Reference proteome</keyword>
<evidence type="ECO:0000313" key="2">
    <source>
        <dbReference type="Proteomes" id="UP000288168"/>
    </source>
</evidence>
<dbReference type="Proteomes" id="UP000288168">
    <property type="component" value="Unassembled WGS sequence"/>
</dbReference>
<organism evidence="1 2">
    <name type="scientific">Fusarium duplospermum</name>
    <dbReference type="NCBI Taxonomy" id="1325734"/>
    <lineage>
        <taxon>Eukaryota</taxon>
        <taxon>Fungi</taxon>
        <taxon>Dikarya</taxon>
        <taxon>Ascomycota</taxon>
        <taxon>Pezizomycotina</taxon>
        <taxon>Sordariomycetes</taxon>
        <taxon>Hypocreomycetidae</taxon>
        <taxon>Hypocreales</taxon>
        <taxon>Nectriaceae</taxon>
        <taxon>Fusarium</taxon>
        <taxon>Fusarium solani species complex</taxon>
    </lineage>
</organism>
<proteinExistence type="predicted"/>
<sequence length="54" mass="6102">MCLPFFRKKKPATGYDYPAKPAMAYKKKYRGSGSSSSYYHHHYTAPYIGGYDGG</sequence>
<protein>
    <submittedName>
        <fullName evidence="1">Uncharacterized protein</fullName>
    </submittedName>
</protein>
<evidence type="ECO:0000313" key="1">
    <source>
        <dbReference type="EMBL" id="RSL55461.1"/>
    </source>
</evidence>
<accession>A0A428PR11</accession>
<dbReference type="AlphaFoldDB" id="A0A428PR11"/>
<dbReference type="EMBL" id="NKCI01000101">
    <property type="protein sequence ID" value="RSL55461.1"/>
    <property type="molecule type" value="Genomic_DNA"/>
</dbReference>
<feature type="non-terminal residue" evidence="1">
    <location>
        <position position="54"/>
    </location>
</feature>
<gene>
    <name evidence="1" type="ORF">CEP54_009394</name>
</gene>